<dbReference type="SMART" id="SM01031">
    <property type="entry name" value="BHD_2"/>
    <property type="match status" value="1"/>
</dbReference>
<evidence type="ECO:0000313" key="11">
    <source>
        <dbReference type="Proteomes" id="UP000324629"/>
    </source>
</evidence>
<evidence type="ECO:0000259" key="7">
    <source>
        <dbReference type="SMART" id="SM01030"/>
    </source>
</evidence>
<feature type="domain" description="Rad4 beta-hairpin" evidence="9">
    <location>
        <begin position="754"/>
        <end position="829"/>
    </location>
</feature>
<dbReference type="AlphaFoldDB" id="A0A5J4NRH5"/>
<feature type="region of interest" description="Disordered" evidence="6">
    <location>
        <begin position="59"/>
        <end position="97"/>
    </location>
</feature>
<evidence type="ECO:0000256" key="3">
    <source>
        <dbReference type="ARBA" id="ARBA00022763"/>
    </source>
</evidence>
<dbReference type="Pfam" id="PF10404">
    <property type="entry name" value="BHD_2"/>
    <property type="match status" value="1"/>
</dbReference>
<dbReference type="Gene3D" id="3.30.70.2460">
    <property type="entry name" value="Rad4, beta-hairpin domain BHD3"/>
    <property type="match status" value="1"/>
</dbReference>
<comment type="similarity">
    <text evidence="2">Belongs to the XPC family.</text>
</comment>
<evidence type="ECO:0000313" key="10">
    <source>
        <dbReference type="EMBL" id="KAA3678277.1"/>
    </source>
</evidence>
<evidence type="ECO:0000256" key="4">
    <source>
        <dbReference type="ARBA" id="ARBA00023204"/>
    </source>
</evidence>
<dbReference type="EMBL" id="QNGE01001160">
    <property type="protein sequence ID" value="KAA3678277.1"/>
    <property type="molecule type" value="Genomic_DNA"/>
</dbReference>
<dbReference type="PANTHER" id="PTHR12135:SF0">
    <property type="entry name" value="DNA REPAIR PROTEIN COMPLEMENTING XP-C CELLS"/>
    <property type="match status" value="1"/>
</dbReference>
<dbReference type="InterPro" id="IPR004583">
    <property type="entry name" value="DNA_repair_Rad4"/>
</dbReference>
<dbReference type="GO" id="GO:0006289">
    <property type="term" value="P:nucleotide-excision repair"/>
    <property type="evidence" value="ECO:0007669"/>
    <property type="project" value="InterPro"/>
</dbReference>
<dbReference type="InterPro" id="IPR018326">
    <property type="entry name" value="Rad4_beta-hairpin_dom1"/>
</dbReference>
<reference evidence="10 11" key="1">
    <citation type="journal article" date="2019" name="Gigascience">
        <title>Whole-genome sequence of the oriental lung fluke Paragonimus westermani.</title>
        <authorList>
            <person name="Oey H."/>
            <person name="Zakrzewski M."/>
            <person name="Narain K."/>
            <person name="Devi K.R."/>
            <person name="Agatsuma T."/>
            <person name="Nawaratna S."/>
            <person name="Gobert G.N."/>
            <person name="Jones M.K."/>
            <person name="Ragan M.A."/>
            <person name="McManus D.P."/>
            <person name="Krause L."/>
        </authorList>
    </citation>
    <scope>NUCLEOTIDE SEQUENCE [LARGE SCALE GENOMIC DNA]</scope>
    <source>
        <strain evidence="10 11">IND2009</strain>
    </source>
</reference>
<evidence type="ECO:0000256" key="2">
    <source>
        <dbReference type="ARBA" id="ARBA00009525"/>
    </source>
</evidence>
<dbReference type="SUPFAM" id="SSF51161">
    <property type="entry name" value="Trimeric LpxA-like enzymes"/>
    <property type="match status" value="1"/>
</dbReference>
<feature type="compositionally biased region" description="Polar residues" evidence="6">
    <location>
        <begin position="83"/>
        <end position="95"/>
    </location>
</feature>
<feature type="region of interest" description="Disordered" evidence="6">
    <location>
        <begin position="888"/>
        <end position="913"/>
    </location>
</feature>
<proteinExistence type="inferred from homology"/>
<feature type="compositionally biased region" description="Basic residues" evidence="6">
    <location>
        <begin position="969"/>
        <end position="988"/>
    </location>
</feature>
<dbReference type="InterPro" id="IPR011004">
    <property type="entry name" value="Trimer_LpxA-like_sf"/>
</dbReference>
<name>A0A5J4NRH5_9TREM</name>
<dbReference type="FunFam" id="3.30.70.2460:FF:000001">
    <property type="entry name" value="DNA repair protein Rad4 family"/>
    <property type="match status" value="1"/>
</dbReference>
<dbReference type="SMART" id="SM01030">
    <property type="entry name" value="BHD_1"/>
    <property type="match status" value="1"/>
</dbReference>
<dbReference type="GO" id="GO:0000111">
    <property type="term" value="C:nucleotide-excision repair factor 2 complex"/>
    <property type="evidence" value="ECO:0007669"/>
    <property type="project" value="TreeGrafter"/>
</dbReference>
<comment type="caution">
    <text evidence="10">The sequence shown here is derived from an EMBL/GenBank/DDBJ whole genome shotgun (WGS) entry which is preliminary data.</text>
</comment>
<dbReference type="GO" id="GO:0006298">
    <property type="term" value="P:mismatch repair"/>
    <property type="evidence" value="ECO:0007669"/>
    <property type="project" value="TreeGrafter"/>
</dbReference>
<organism evidence="10 11">
    <name type="scientific">Paragonimus westermani</name>
    <dbReference type="NCBI Taxonomy" id="34504"/>
    <lineage>
        <taxon>Eukaryota</taxon>
        <taxon>Metazoa</taxon>
        <taxon>Spiralia</taxon>
        <taxon>Lophotrochozoa</taxon>
        <taxon>Platyhelminthes</taxon>
        <taxon>Trematoda</taxon>
        <taxon>Digenea</taxon>
        <taxon>Plagiorchiida</taxon>
        <taxon>Troglotremata</taxon>
        <taxon>Troglotrematidae</taxon>
        <taxon>Paragonimus</taxon>
    </lineage>
</organism>
<gene>
    <name evidence="10" type="ORF">DEA37_0008307</name>
</gene>
<dbReference type="SMART" id="SM01032">
    <property type="entry name" value="BHD_3"/>
    <property type="match status" value="1"/>
</dbReference>
<dbReference type="Gene3D" id="2.160.10.10">
    <property type="entry name" value="Hexapeptide repeat proteins"/>
    <property type="match status" value="1"/>
</dbReference>
<evidence type="ECO:0000256" key="1">
    <source>
        <dbReference type="ARBA" id="ARBA00004123"/>
    </source>
</evidence>
<feature type="domain" description="Rad4 beta-hairpin" evidence="7">
    <location>
        <begin position="635"/>
        <end position="687"/>
    </location>
</feature>
<dbReference type="InterPro" id="IPR018328">
    <property type="entry name" value="Rad4_beta-hairpin_dom3"/>
</dbReference>
<feature type="compositionally biased region" description="Polar residues" evidence="6">
    <location>
        <begin position="144"/>
        <end position="153"/>
    </location>
</feature>
<dbReference type="InterPro" id="IPR038765">
    <property type="entry name" value="Papain-like_cys_pep_sf"/>
</dbReference>
<dbReference type="SUPFAM" id="SSF54001">
    <property type="entry name" value="Cysteine proteinases"/>
    <property type="match status" value="1"/>
</dbReference>
<dbReference type="PANTHER" id="PTHR12135">
    <property type="entry name" value="DNA REPAIR PROTEIN XP-C / RAD4"/>
    <property type="match status" value="1"/>
</dbReference>
<dbReference type="GO" id="GO:0003697">
    <property type="term" value="F:single-stranded DNA binding"/>
    <property type="evidence" value="ECO:0007669"/>
    <property type="project" value="TreeGrafter"/>
</dbReference>
<feature type="compositionally biased region" description="Basic residues" evidence="6">
    <location>
        <begin position="68"/>
        <end position="77"/>
    </location>
</feature>
<keyword evidence="11" id="KW-1185">Reference proteome</keyword>
<sequence>MTRRQQLRGRSPEPSSVATNISPYFLSEKNNMGSVKTEKVSGTRSSRFRFRKHVTEDVPLKNSETAKRTGRILRKRPQLVPSKLTTSSEQISSAPTEPDLFSDEFALVDKILPTREQSRVISSASTDPERSQSKKNSDHCGIQKSRSICNRGSVTPANAAVRIRTRRRETFARNYSDSVDTKHSPGGCTCSSEKTNSSDDFDSVDSSYLERKNLRKAKPSMCKPRGQTSKVSHTQGDTKPSKSALEVDSDDCDDWEEVGEKTTKEVDIFRTLLEVRQECATADTNPNECDSFSVSVPLSSCGKKGTLKDPRLLEEQAKLRRLKELHLSMHLVHTMCFLAYSRSLNDLCDSPLYRSLGLSLLDKVLCAFDEDDRLTSTDDWNVDSLRACITSILSRAGGIALSTHDCIGKTLLHRISGKIASKTDCLVLFIAALRALFFDVRLVVAFTPVSLKPILSNPIRTELPGKTKRKNRKIISSSSGDEVCRSFNSSTKTNSTYPYSKSKIHAFGEVYLPGLKRWVPFDMSPPAGLVDEIPPNSALLYAVGVTTVRASTFSGNRPYVGRNPVDLSARYNPDWCVGSRPHRLSAEQWTRLLVYQRNIFDRDSLARLSLYPRTDCLDTVKRDEEDETLIRSNLLAKPMPTHMQDFKNHPLYALKRHLLKFEVLYPPHAVPLGFFRNEPIYSRDCVHLCHTRESWLKEAKVVRPNEAPAKVVKARMSLKRKLIHGSDPTPPTVDIYGPWQVEDYQPPVAKDGIVPRNEHGTIDFFKPSMLPVGCAHLCLSGIHLVAKKLGIDCAPAVIGWTFHGAGWAVPQVNGYIVCKEHVPALVDAWRALRMNAVKAAAEERSNRAVDNWRKLVRGLFLWHRIKAQFALAALHDDYKSVRPSRKNVALSKARQRRKVQNIETSDTTKHTGFSEAANVNLTTLASTPGVSSEGWQRLGSADLTGPMFKFHAVATSTSAKNSATDSRNKRPTGRVQRGRTKRSKKKPNNGRMDKNTVLSQQQPVLQSRNQIRIAHGAVVCSECELSGEVTIGANTIIHPKARIIAEAGPVHIGAFNLIEEQVQIINRLPDSVMKIGDHNVFEIGAQCEAIEVGDNNVLEAKSVVGPRVRITNGCVIGSMCSLTSDETLPECMVIYGEECHRRIASERPPAQTLQLDFLTKILPNYHHLMKASRTSAAGSTFASPKTAHPAPAT</sequence>
<keyword evidence="3" id="KW-0227">DNA damage</keyword>
<protein>
    <submittedName>
        <fullName evidence="10">Xeroderma pigmentosum group C-complementing protein</fullName>
    </submittedName>
</protein>
<feature type="compositionally biased region" description="Basic and acidic residues" evidence="6">
    <location>
        <begin position="127"/>
        <end position="138"/>
    </location>
</feature>
<dbReference type="InterPro" id="IPR018327">
    <property type="entry name" value="BHD_2"/>
</dbReference>
<feature type="region of interest" description="Disordered" evidence="6">
    <location>
        <begin position="1"/>
        <end position="21"/>
    </location>
</feature>
<feature type="compositionally biased region" description="Polar residues" evidence="6">
    <location>
        <begin position="226"/>
        <end position="238"/>
    </location>
</feature>
<dbReference type="InterPro" id="IPR036985">
    <property type="entry name" value="Transglutaminase-like_sf"/>
</dbReference>
<feature type="domain" description="Rad4 beta-hairpin" evidence="8">
    <location>
        <begin position="689"/>
        <end position="747"/>
    </location>
</feature>
<dbReference type="GO" id="GO:0071942">
    <property type="term" value="C:XPC complex"/>
    <property type="evidence" value="ECO:0007669"/>
    <property type="project" value="TreeGrafter"/>
</dbReference>
<dbReference type="Pfam" id="PF10403">
    <property type="entry name" value="BHD_1"/>
    <property type="match status" value="1"/>
</dbReference>
<keyword evidence="4" id="KW-0234">DNA repair</keyword>
<dbReference type="Gene3D" id="2.20.20.110">
    <property type="entry name" value="Rad4, beta-hairpin domain BHD1"/>
    <property type="match status" value="1"/>
</dbReference>
<dbReference type="CDD" id="cd04646">
    <property type="entry name" value="LbH_Dynactin_6"/>
    <property type="match status" value="1"/>
</dbReference>
<dbReference type="GO" id="GO:0005737">
    <property type="term" value="C:cytoplasm"/>
    <property type="evidence" value="ECO:0007669"/>
    <property type="project" value="TreeGrafter"/>
</dbReference>
<feature type="region of interest" description="Disordered" evidence="6">
    <location>
        <begin position="118"/>
        <end position="153"/>
    </location>
</feature>
<accession>A0A5J4NRH5</accession>
<comment type="subcellular location">
    <subcellularLocation>
        <location evidence="1">Nucleus</location>
    </subcellularLocation>
</comment>
<feature type="region of interest" description="Disordered" evidence="6">
    <location>
        <begin position="955"/>
        <end position="1002"/>
    </location>
</feature>
<feature type="compositionally biased region" description="Polar residues" evidence="6">
    <location>
        <begin position="955"/>
        <end position="965"/>
    </location>
</feature>
<evidence type="ECO:0000256" key="5">
    <source>
        <dbReference type="ARBA" id="ARBA00023242"/>
    </source>
</evidence>
<evidence type="ECO:0000259" key="9">
    <source>
        <dbReference type="SMART" id="SM01032"/>
    </source>
</evidence>
<evidence type="ECO:0000259" key="8">
    <source>
        <dbReference type="SMART" id="SM01031"/>
    </source>
</evidence>
<dbReference type="InterPro" id="IPR042488">
    <property type="entry name" value="Rad4_BHD3_sf"/>
</dbReference>
<dbReference type="Pfam" id="PF10405">
    <property type="entry name" value="BHD_3"/>
    <property type="match status" value="1"/>
</dbReference>
<evidence type="ECO:0000256" key="6">
    <source>
        <dbReference type="SAM" id="MobiDB-lite"/>
    </source>
</evidence>
<feature type="region of interest" description="Disordered" evidence="6">
    <location>
        <begin position="172"/>
        <end position="247"/>
    </location>
</feature>
<keyword evidence="5" id="KW-0539">Nucleus</keyword>
<dbReference type="Gene3D" id="3.90.260.10">
    <property type="entry name" value="Transglutaminase-like"/>
    <property type="match status" value="1"/>
</dbReference>
<dbReference type="GO" id="GO:0003684">
    <property type="term" value="F:damaged DNA binding"/>
    <property type="evidence" value="ECO:0007669"/>
    <property type="project" value="InterPro"/>
</dbReference>
<dbReference type="Proteomes" id="UP000324629">
    <property type="component" value="Unassembled WGS sequence"/>
</dbReference>